<sequence length="931" mass="100872">MKKSAFLLAGLGLVGVLASCAGNGTSSTSSGSYNPTVTSTLPTYTVTLNLCGGSNLAVTSYSVRSGESYSAPGVNPYREGYSFSEWCAEYDEQTEMGKEGTGVSFPLTITGNTVLYARYISTSGAEHTQEEVEAYMEGLSESSLDNHLYLHYYRYGNEPSAYEDWDVWAWPYKPEAAEGHKFDFVGKENGGQAEVDEFGGAYIDIDLGATYGSGWDDGLKQFLDIPMSFEGSTQVGMQIVKSSTRTGSSFWTNDGSNFFLTLEDYALELASGGTAYHAFVIQDQVQNSLSATPATSASSPFEDDDGTNVTYGDSRYDNVDWDAPHKQMGTAPSWKNVGVGYQIMVSSFADSDGDGFGDIYGIEQKLDYLEDLGVKALWLTPIQLSDSYHGYDISDYTAVDPKFGSSKSPSALSNGGVVTQDTAMADYLSLIENAHSRGMKVVMDLVLNHTSTGNKWFISSANLDPDYRGYYQWGNHQTDGGHINQDNYWYPYGDHAYSYYAKFGSGMPELNYSFQSTRDAVIAMSKQWCEKGVDGFRLDAVKHIYMEDEVSSTDGDTIVRDISASGNYSSDLTKNLDFFDELNEAIKSEYPDCFFVGENFDGHAYHVAPYYEAFDSMFDFYSYYNLTSAAATGLTNSTNAFGTASGFLKNGGTYTIASDSSSDKGIVNGTDRIFSKADGSAWNFVSVYNAYNEYRGDDSLPGTFTSNHDIARVINRVAGTGDSSGIQAQGNVNSSNYARYLDSSNLVKIAELMFPGLTWIYYGDEIGLTGNLPDGKDGESDYADLYYRQPMKWRQGQEVGDGSLATEYAVTGSGQTVALDSFNASTSVASAEEQMEDPGSTYSALKEFIALKTSISALCTGDMAAADYASGNLAANVLSFSRTEGDTTIKVAINFNASGISCYGLEGTVLATYNGATQTSLPAHSAIVVRG</sequence>
<feature type="signal peptide" evidence="4">
    <location>
        <begin position="1"/>
        <end position="21"/>
    </location>
</feature>
<comment type="caution">
    <text evidence="6">The sequence shown here is derived from an EMBL/GenBank/DDBJ whole genome shotgun (WGS) entry which is preliminary data.</text>
</comment>
<dbReference type="GO" id="GO:0030313">
    <property type="term" value="C:cell envelope"/>
    <property type="evidence" value="ECO:0007669"/>
    <property type="project" value="UniProtKB-SubCell"/>
</dbReference>
<evidence type="ECO:0000256" key="1">
    <source>
        <dbReference type="ARBA" id="ARBA00004196"/>
    </source>
</evidence>
<dbReference type="GO" id="GO:0004556">
    <property type="term" value="F:alpha-amylase activity"/>
    <property type="evidence" value="ECO:0007669"/>
    <property type="project" value="TreeGrafter"/>
</dbReference>
<dbReference type="AlphaFoldDB" id="A0A9D9GV61"/>
<feature type="compositionally biased region" description="Low complexity" evidence="3">
    <location>
        <begin position="291"/>
        <end position="300"/>
    </location>
</feature>
<dbReference type="InterPro" id="IPR017853">
    <property type="entry name" value="GH"/>
</dbReference>
<dbReference type="Proteomes" id="UP000823634">
    <property type="component" value="Unassembled WGS sequence"/>
</dbReference>
<evidence type="ECO:0000313" key="6">
    <source>
        <dbReference type="EMBL" id="MBO8425779.1"/>
    </source>
</evidence>
<dbReference type="PANTHER" id="PTHR10357:SF179">
    <property type="entry name" value="NEUTRAL AND BASIC AMINO ACID TRANSPORT PROTEIN RBAT"/>
    <property type="match status" value="1"/>
</dbReference>
<dbReference type="Pfam" id="PF00128">
    <property type="entry name" value="Alpha-amylase"/>
    <property type="match status" value="2"/>
</dbReference>
<dbReference type="Gene3D" id="3.90.400.10">
    <property type="entry name" value="Oligo-1,6-glucosidase, Domain 2"/>
    <property type="match status" value="1"/>
</dbReference>
<proteinExistence type="inferred from homology"/>
<dbReference type="InterPro" id="IPR045857">
    <property type="entry name" value="O16G_dom_2"/>
</dbReference>
<keyword evidence="4" id="KW-0732">Signal</keyword>
<organism evidence="6 7">
    <name type="scientific">Candidatus Alloenteromonas pullistercoris</name>
    <dbReference type="NCBI Taxonomy" id="2840785"/>
    <lineage>
        <taxon>Bacteria</taxon>
        <taxon>Bacillati</taxon>
        <taxon>Bacillota</taxon>
        <taxon>Bacillota incertae sedis</taxon>
        <taxon>Candidatus Alloenteromonas</taxon>
    </lineage>
</organism>
<protein>
    <submittedName>
        <fullName evidence="6">InlB B-repeat-containing protein</fullName>
    </submittedName>
</protein>
<reference evidence="6" key="1">
    <citation type="submission" date="2020-10" db="EMBL/GenBank/DDBJ databases">
        <authorList>
            <person name="Gilroy R."/>
        </authorList>
    </citation>
    <scope>NUCLEOTIDE SEQUENCE</scope>
    <source>
        <strain evidence="6">17113</strain>
    </source>
</reference>
<gene>
    <name evidence="6" type="ORF">IAC61_00475</name>
</gene>
<comment type="subcellular location">
    <subcellularLocation>
        <location evidence="1">Cell envelope</location>
    </subcellularLocation>
</comment>
<evidence type="ECO:0000256" key="3">
    <source>
        <dbReference type="SAM" id="MobiDB-lite"/>
    </source>
</evidence>
<dbReference type="InterPro" id="IPR006047">
    <property type="entry name" value="GH13_cat_dom"/>
</dbReference>
<evidence type="ECO:0000256" key="4">
    <source>
        <dbReference type="SAM" id="SignalP"/>
    </source>
</evidence>
<dbReference type="InterPro" id="IPR042229">
    <property type="entry name" value="Listeria/Bacterioides_rpt_sf"/>
</dbReference>
<comment type="similarity">
    <text evidence="2">Belongs to the glycosyl hydrolase 13 family.</text>
</comment>
<feature type="chain" id="PRO_5038471610" evidence="4">
    <location>
        <begin position="22"/>
        <end position="931"/>
    </location>
</feature>
<dbReference type="GO" id="GO:0009313">
    <property type="term" value="P:oligosaccharide catabolic process"/>
    <property type="evidence" value="ECO:0007669"/>
    <property type="project" value="TreeGrafter"/>
</dbReference>
<reference evidence="6" key="2">
    <citation type="journal article" date="2021" name="PeerJ">
        <title>Extensive microbial diversity within the chicken gut microbiome revealed by metagenomics and culture.</title>
        <authorList>
            <person name="Gilroy R."/>
            <person name="Ravi A."/>
            <person name="Getino M."/>
            <person name="Pursley I."/>
            <person name="Horton D.L."/>
            <person name="Alikhan N.F."/>
            <person name="Baker D."/>
            <person name="Gharbi K."/>
            <person name="Hall N."/>
            <person name="Watson M."/>
            <person name="Adriaenssens E.M."/>
            <person name="Foster-Nyarko E."/>
            <person name="Jarju S."/>
            <person name="Secka A."/>
            <person name="Antonio M."/>
            <person name="Oren A."/>
            <person name="Chaudhuri R.R."/>
            <person name="La Ragione R."/>
            <person name="Hildebrand F."/>
            <person name="Pallen M.J."/>
        </authorList>
    </citation>
    <scope>NUCLEOTIDE SEQUENCE</scope>
    <source>
        <strain evidence="6">17113</strain>
    </source>
</reference>
<dbReference type="PROSITE" id="PS51257">
    <property type="entry name" value="PROKAR_LIPOPROTEIN"/>
    <property type="match status" value="1"/>
</dbReference>
<evidence type="ECO:0000256" key="2">
    <source>
        <dbReference type="ARBA" id="ARBA00008061"/>
    </source>
</evidence>
<dbReference type="Pfam" id="PF09479">
    <property type="entry name" value="Flg_new"/>
    <property type="match status" value="1"/>
</dbReference>
<dbReference type="PANTHER" id="PTHR10357">
    <property type="entry name" value="ALPHA-AMYLASE FAMILY MEMBER"/>
    <property type="match status" value="1"/>
</dbReference>
<evidence type="ECO:0000313" key="7">
    <source>
        <dbReference type="Proteomes" id="UP000823634"/>
    </source>
</evidence>
<feature type="region of interest" description="Disordered" evidence="3">
    <location>
        <begin position="291"/>
        <end position="313"/>
    </location>
</feature>
<accession>A0A9D9GV61</accession>
<dbReference type="Gene3D" id="2.60.40.4270">
    <property type="entry name" value="Listeria-Bacteroides repeat domain"/>
    <property type="match status" value="1"/>
</dbReference>
<dbReference type="SMART" id="SM00642">
    <property type="entry name" value="Aamy"/>
    <property type="match status" value="1"/>
</dbReference>
<dbReference type="EMBL" id="JADINA010000004">
    <property type="protein sequence ID" value="MBO8425779.1"/>
    <property type="molecule type" value="Genomic_DNA"/>
</dbReference>
<feature type="domain" description="Glycosyl hydrolase family 13 catalytic" evidence="5">
    <location>
        <begin position="342"/>
        <end position="823"/>
    </location>
</feature>
<dbReference type="Gene3D" id="3.20.20.80">
    <property type="entry name" value="Glycosidases"/>
    <property type="match status" value="2"/>
</dbReference>
<evidence type="ECO:0000259" key="5">
    <source>
        <dbReference type="SMART" id="SM00642"/>
    </source>
</evidence>
<dbReference type="SUPFAM" id="SSF51445">
    <property type="entry name" value="(Trans)glycosidases"/>
    <property type="match status" value="1"/>
</dbReference>
<dbReference type="InterPro" id="IPR013378">
    <property type="entry name" value="InlB-like_B-rpt"/>
</dbReference>
<name>A0A9D9GV61_9FIRM</name>